<sequence length="588" mass="65735">MPTFKLAKFNPMKWFPRRKARRSLEVQEIPKGLARYGTPQASPRSAEVIAQLPGPILERIFSLVCPHAQDETYDSCEQSAVEDTCMLCDLRDLSHCAQVSRWWRKQATNVLYHSIRLDVVHYCELEDVLAEKRKHRSRLNRNAEPEDTAQARLRLLCRTLREDMGGFALRVQYFKTPYMQRETSKPDLARTAAVCPNLRYMDLPEGFFMDDPSCNTLKQEVIGRCPDMRKMTYMGGSERSLELLAGGNLWRNLEVLELSGLNMDPTILRHALGSLPQLRALKVTNMMLFTDQLFQHSEYLPPFPPLTELIFEKTPNVTANGLITYLFRSDVQNTLKTLSLTETGVHPSTLQQVLTTAPKLDHLSITESVTSSIPSGTPSLLSTSLLTLHYEITDAPSSNSYASTKTSYYNYLTSSLLSHGLPNLLELYVRDPDFPETLVDLAPPRAPFSTDPDNFAPQNPFLSPTQSPSNHRFSSNNPFAKLQQSGQGMHQDLVVYSKGLDEMEWNFSRVKTAAARGRRGSASAPRPVSSYGLSENMGKSWGHGARKSVIVGNGFGGFLAVPADGEGRPSTSGSAGASKRGSQYDMWR</sequence>
<dbReference type="Proteomes" id="UP000431533">
    <property type="component" value="Unassembled WGS sequence"/>
</dbReference>
<feature type="region of interest" description="Disordered" evidence="1">
    <location>
        <begin position="462"/>
        <end position="486"/>
    </location>
</feature>
<dbReference type="AlphaFoldDB" id="A0A8H8QWQ8"/>
<name>A0A8H8QWQ8_9HELO</name>
<organism evidence="2 3">
    <name type="scientific">Lachnellula hyalina</name>
    <dbReference type="NCBI Taxonomy" id="1316788"/>
    <lineage>
        <taxon>Eukaryota</taxon>
        <taxon>Fungi</taxon>
        <taxon>Dikarya</taxon>
        <taxon>Ascomycota</taxon>
        <taxon>Pezizomycotina</taxon>
        <taxon>Leotiomycetes</taxon>
        <taxon>Helotiales</taxon>
        <taxon>Lachnaceae</taxon>
        <taxon>Lachnellula</taxon>
    </lineage>
</organism>
<dbReference type="EMBL" id="QGMH01000139">
    <property type="protein sequence ID" value="TVY24242.1"/>
    <property type="molecule type" value="Genomic_DNA"/>
</dbReference>
<evidence type="ECO:0000313" key="2">
    <source>
        <dbReference type="EMBL" id="TVY24242.1"/>
    </source>
</evidence>
<dbReference type="InterPro" id="IPR032675">
    <property type="entry name" value="LRR_dom_sf"/>
</dbReference>
<gene>
    <name evidence="2" type="ORF">LHYA1_G007030</name>
</gene>
<dbReference type="RefSeq" id="XP_031003030.1">
    <property type="nucleotide sequence ID" value="XM_031151962.1"/>
</dbReference>
<dbReference type="Gene3D" id="1.20.1280.50">
    <property type="match status" value="1"/>
</dbReference>
<accession>A0A8H8QWQ8</accession>
<evidence type="ECO:0000313" key="3">
    <source>
        <dbReference type="Proteomes" id="UP000431533"/>
    </source>
</evidence>
<keyword evidence="3" id="KW-1185">Reference proteome</keyword>
<evidence type="ECO:0008006" key="4">
    <source>
        <dbReference type="Google" id="ProtNLM"/>
    </source>
</evidence>
<reference evidence="2 3" key="1">
    <citation type="submission" date="2018-05" db="EMBL/GenBank/DDBJ databases">
        <title>Genome sequencing and assembly of the regulated plant pathogen Lachnellula willkommii and related sister species for the development of diagnostic species identification markers.</title>
        <authorList>
            <person name="Giroux E."/>
            <person name="Bilodeau G."/>
        </authorList>
    </citation>
    <scope>NUCLEOTIDE SEQUENCE [LARGE SCALE GENOMIC DNA]</scope>
    <source>
        <strain evidence="2 3">CBS 185.66</strain>
    </source>
</reference>
<proteinExistence type="predicted"/>
<dbReference type="SUPFAM" id="SSF52047">
    <property type="entry name" value="RNI-like"/>
    <property type="match status" value="1"/>
</dbReference>
<evidence type="ECO:0000256" key="1">
    <source>
        <dbReference type="SAM" id="MobiDB-lite"/>
    </source>
</evidence>
<feature type="region of interest" description="Disordered" evidence="1">
    <location>
        <begin position="563"/>
        <end position="588"/>
    </location>
</feature>
<comment type="caution">
    <text evidence="2">The sequence shown here is derived from an EMBL/GenBank/DDBJ whole genome shotgun (WGS) entry which is preliminary data.</text>
</comment>
<protein>
    <recommendedName>
        <fullName evidence="4">F-box domain-containing protein</fullName>
    </recommendedName>
</protein>
<dbReference type="GeneID" id="41987228"/>
<dbReference type="OrthoDB" id="5405297at2759"/>
<dbReference type="Gene3D" id="3.80.10.10">
    <property type="entry name" value="Ribonuclease Inhibitor"/>
    <property type="match status" value="1"/>
</dbReference>